<feature type="compositionally biased region" description="Polar residues" evidence="1">
    <location>
        <begin position="124"/>
        <end position="134"/>
    </location>
</feature>
<feature type="region of interest" description="Disordered" evidence="1">
    <location>
        <begin position="21"/>
        <end position="167"/>
    </location>
</feature>
<evidence type="ECO:0000313" key="2">
    <source>
        <dbReference type="EMBL" id="KAB1222970.1"/>
    </source>
</evidence>
<accession>A0A6A1WJC3</accession>
<feature type="compositionally biased region" description="Basic and acidic residues" evidence="1">
    <location>
        <begin position="38"/>
        <end position="49"/>
    </location>
</feature>
<dbReference type="Proteomes" id="UP000516437">
    <property type="component" value="Chromosome 2"/>
</dbReference>
<evidence type="ECO:0000256" key="1">
    <source>
        <dbReference type="SAM" id="MobiDB-lite"/>
    </source>
</evidence>
<reference evidence="2 3" key="1">
    <citation type="journal article" date="2019" name="Plant Biotechnol. J.">
        <title>The red bayberry genome and genetic basis of sex determination.</title>
        <authorList>
            <person name="Jia H.M."/>
            <person name="Jia H.J."/>
            <person name="Cai Q.L."/>
            <person name="Wang Y."/>
            <person name="Zhao H.B."/>
            <person name="Yang W.F."/>
            <person name="Wang G.Y."/>
            <person name="Li Y.H."/>
            <person name="Zhan D.L."/>
            <person name="Shen Y.T."/>
            <person name="Niu Q.F."/>
            <person name="Chang L."/>
            <person name="Qiu J."/>
            <person name="Zhao L."/>
            <person name="Xie H.B."/>
            <person name="Fu W.Y."/>
            <person name="Jin J."/>
            <person name="Li X.W."/>
            <person name="Jiao Y."/>
            <person name="Zhou C.C."/>
            <person name="Tu T."/>
            <person name="Chai C.Y."/>
            <person name="Gao J.L."/>
            <person name="Fan L.J."/>
            <person name="van de Weg E."/>
            <person name="Wang J.Y."/>
            <person name="Gao Z.S."/>
        </authorList>
    </citation>
    <scope>NUCLEOTIDE SEQUENCE [LARGE SCALE GENOMIC DNA]</scope>
    <source>
        <tissue evidence="2">Leaves</tissue>
    </source>
</reference>
<sequence length="167" mass="18159">MDIPIFADDVEDEFEDVYGGEEEFEGMSTDDEFEGDGAADREDKEKAVGVDDTAVLSDFEGSVEEEQQELYPNNDTDATRRDRKNDGAGMSTTPQPATAKSKKKHANGEGTSGANECPQVRTRGMTQPAGNEQVGTILRSRGSQAGAEGLKRRERTRKKGHGLANRC</sequence>
<gene>
    <name evidence="2" type="ORF">CJ030_MR2G020021</name>
</gene>
<keyword evidence="3" id="KW-1185">Reference proteome</keyword>
<protein>
    <submittedName>
        <fullName evidence="2">Uncharacterized protein</fullName>
    </submittedName>
</protein>
<dbReference type="EMBL" id="RXIC02000020">
    <property type="protein sequence ID" value="KAB1222970.1"/>
    <property type="molecule type" value="Genomic_DNA"/>
</dbReference>
<organism evidence="2 3">
    <name type="scientific">Morella rubra</name>
    <name type="common">Chinese bayberry</name>
    <dbReference type="NCBI Taxonomy" id="262757"/>
    <lineage>
        <taxon>Eukaryota</taxon>
        <taxon>Viridiplantae</taxon>
        <taxon>Streptophyta</taxon>
        <taxon>Embryophyta</taxon>
        <taxon>Tracheophyta</taxon>
        <taxon>Spermatophyta</taxon>
        <taxon>Magnoliopsida</taxon>
        <taxon>eudicotyledons</taxon>
        <taxon>Gunneridae</taxon>
        <taxon>Pentapetalae</taxon>
        <taxon>rosids</taxon>
        <taxon>fabids</taxon>
        <taxon>Fagales</taxon>
        <taxon>Myricaceae</taxon>
        <taxon>Morella</taxon>
    </lineage>
</organism>
<feature type="compositionally biased region" description="Basic and acidic residues" evidence="1">
    <location>
        <begin position="77"/>
        <end position="86"/>
    </location>
</feature>
<dbReference type="AlphaFoldDB" id="A0A6A1WJC3"/>
<proteinExistence type="predicted"/>
<feature type="compositionally biased region" description="Acidic residues" evidence="1">
    <location>
        <begin position="21"/>
        <end position="37"/>
    </location>
</feature>
<evidence type="ECO:0000313" key="3">
    <source>
        <dbReference type="Proteomes" id="UP000516437"/>
    </source>
</evidence>
<comment type="caution">
    <text evidence="2">The sequence shown here is derived from an EMBL/GenBank/DDBJ whole genome shotgun (WGS) entry which is preliminary data.</text>
</comment>
<feature type="compositionally biased region" description="Basic residues" evidence="1">
    <location>
        <begin position="152"/>
        <end position="161"/>
    </location>
</feature>
<name>A0A6A1WJC3_9ROSI</name>